<feature type="compositionally biased region" description="Polar residues" evidence="11">
    <location>
        <begin position="504"/>
        <end position="521"/>
    </location>
</feature>
<dbReference type="RefSeq" id="XP_030236878.1">
    <property type="nucleotide sequence ID" value="XM_030381018.1"/>
</dbReference>
<keyword evidence="15" id="KW-1185">Reference proteome</keyword>
<dbReference type="InterPro" id="IPR018200">
    <property type="entry name" value="USP_CS"/>
</dbReference>
<reference evidence="14" key="1">
    <citation type="submission" date="2025-08" db="UniProtKB">
        <authorList>
            <consortium name="Ensembl"/>
        </authorList>
    </citation>
    <scope>IDENTIFICATION</scope>
</reference>
<dbReference type="GO" id="GO:0016579">
    <property type="term" value="P:protein deubiquitination"/>
    <property type="evidence" value="ECO:0007669"/>
    <property type="project" value="InterPro"/>
</dbReference>
<dbReference type="GO" id="GO:0008270">
    <property type="term" value="F:zinc ion binding"/>
    <property type="evidence" value="ECO:0007669"/>
    <property type="project" value="UniProtKB-KW"/>
</dbReference>
<feature type="compositionally biased region" description="Basic and acidic residues" evidence="11">
    <location>
        <begin position="491"/>
        <end position="503"/>
    </location>
</feature>
<dbReference type="PROSITE" id="PS00973">
    <property type="entry name" value="USP_2"/>
    <property type="match status" value="1"/>
</dbReference>
<reference evidence="14" key="2">
    <citation type="submission" date="2025-09" db="UniProtKB">
        <authorList>
            <consortium name="Ensembl"/>
        </authorList>
    </citation>
    <scope>IDENTIFICATION</scope>
</reference>
<dbReference type="OMA" id="MAAGHYV"/>
<evidence type="ECO:0000256" key="2">
    <source>
        <dbReference type="ARBA" id="ARBA00022670"/>
    </source>
</evidence>
<dbReference type="InterPro" id="IPR028889">
    <property type="entry name" value="USP"/>
</dbReference>
<dbReference type="FunFam" id="3.30.40.10:FF:000147">
    <property type="entry name" value="Ubiquitin carboxyl-terminal hydrolase 16"/>
    <property type="match status" value="1"/>
</dbReference>
<evidence type="ECO:0000256" key="6">
    <source>
        <dbReference type="ARBA" id="ARBA00022801"/>
    </source>
</evidence>
<feature type="domain" description="USP" evidence="12">
    <location>
        <begin position="201"/>
        <end position="945"/>
    </location>
</feature>
<dbReference type="Pfam" id="PF00443">
    <property type="entry name" value="UCH"/>
    <property type="match status" value="1"/>
</dbReference>
<keyword evidence="5 9" id="KW-0833">Ubl conjugation pathway</keyword>
<dbReference type="SUPFAM" id="SSF57850">
    <property type="entry name" value="RING/U-box"/>
    <property type="match status" value="1"/>
</dbReference>
<gene>
    <name evidence="14" type="primary">USP16</name>
</gene>
<keyword evidence="3" id="KW-0479">Metal-binding</keyword>
<feature type="domain" description="UBP-type" evidence="13">
    <location>
        <begin position="23"/>
        <end position="143"/>
    </location>
</feature>
<name>A0A8C5APR7_GADMO</name>
<dbReference type="InterPro" id="IPR001607">
    <property type="entry name" value="Znf_UBP"/>
</dbReference>
<proteinExistence type="inferred from homology"/>
<feature type="region of interest" description="Disordered" evidence="11">
    <location>
        <begin position="401"/>
        <end position="524"/>
    </location>
</feature>
<dbReference type="Proteomes" id="UP000694546">
    <property type="component" value="Chromosome 16"/>
</dbReference>
<dbReference type="Gene3D" id="3.30.40.10">
    <property type="entry name" value="Zinc/RING finger domain, C3HC4 (zinc finger)"/>
    <property type="match status" value="1"/>
</dbReference>
<dbReference type="PROSITE" id="PS00972">
    <property type="entry name" value="USP_1"/>
    <property type="match status" value="1"/>
</dbReference>
<dbReference type="InterPro" id="IPR038765">
    <property type="entry name" value="Papain-like_cys_pep_sf"/>
</dbReference>
<evidence type="ECO:0000256" key="3">
    <source>
        <dbReference type="ARBA" id="ARBA00022723"/>
    </source>
</evidence>
<dbReference type="CDD" id="cd02667">
    <property type="entry name" value="Peptidase_C19K"/>
    <property type="match status" value="1"/>
</dbReference>
<dbReference type="InterPro" id="IPR050185">
    <property type="entry name" value="Ub_carboxyl-term_hydrolase"/>
</dbReference>
<feature type="compositionally biased region" description="Acidic residues" evidence="11">
    <location>
        <begin position="690"/>
        <end position="708"/>
    </location>
</feature>
<evidence type="ECO:0000256" key="9">
    <source>
        <dbReference type="RuleBase" id="RU366025"/>
    </source>
</evidence>
<evidence type="ECO:0000256" key="4">
    <source>
        <dbReference type="ARBA" id="ARBA00022771"/>
    </source>
</evidence>
<evidence type="ECO:0000259" key="12">
    <source>
        <dbReference type="PROSITE" id="PS50235"/>
    </source>
</evidence>
<dbReference type="Pfam" id="PF02148">
    <property type="entry name" value="zf-UBP"/>
    <property type="match status" value="1"/>
</dbReference>
<feature type="region of interest" description="Disordered" evidence="11">
    <location>
        <begin position="676"/>
        <end position="708"/>
    </location>
</feature>
<dbReference type="GO" id="GO:0006508">
    <property type="term" value="P:proteolysis"/>
    <property type="evidence" value="ECO:0007669"/>
    <property type="project" value="UniProtKB-KW"/>
</dbReference>
<evidence type="ECO:0000256" key="1">
    <source>
        <dbReference type="ARBA" id="ARBA00000707"/>
    </source>
</evidence>
<evidence type="ECO:0000256" key="8">
    <source>
        <dbReference type="PROSITE-ProRule" id="PRU00502"/>
    </source>
</evidence>
<feature type="region of interest" description="Disordered" evidence="11">
    <location>
        <begin position="900"/>
        <end position="922"/>
    </location>
</feature>
<keyword evidence="9" id="KW-0788">Thiol protease</keyword>
<evidence type="ECO:0000259" key="13">
    <source>
        <dbReference type="PROSITE" id="PS50271"/>
    </source>
</evidence>
<comment type="catalytic activity">
    <reaction evidence="1 9">
        <text>Thiol-dependent hydrolysis of ester, thioester, amide, peptide and isopeptide bonds formed by the C-terminal Gly of ubiquitin (a 76-residue protein attached to proteins as an intracellular targeting signal).</text>
        <dbReference type="EC" id="3.4.19.12"/>
    </reaction>
</comment>
<evidence type="ECO:0000313" key="14">
    <source>
        <dbReference type="Ensembl" id="ENSGMOP00000035310.1"/>
    </source>
</evidence>
<dbReference type="PROSITE" id="PS50235">
    <property type="entry name" value="USP_3"/>
    <property type="match status" value="1"/>
</dbReference>
<dbReference type="AlphaFoldDB" id="A0A8C5APR7"/>
<keyword evidence="7" id="KW-0862">Zinc</keyword>
<evidence type="ECO:0000256" key="5">
    <source>
        <dbReference type="ARBA" id="ARBA00022786"/>
    </source>
</evidence>
<dbReference type="Gene3D" id="3.90.70.10">
    <property type="entry name" value="Cysteine proteinases"/>
    <property type="match status" value="2"/>
</dbReference>
<accession>A0A8C5APR7</accession>
<evidence type="ECO:0000256" key="11">
    <source>
        <dbReference type="SAM" id="MobiDB-lite"/>
    </source>
</evidence>
<feature type="compositionally biased region" description="Basic residues" evidence="11">
    <location>
        <begin position="441"/>
        <end position="459"/>
    </location>
</feature>
<comment type="similarity">
    <text evidence="9">Belongs to the peptidase C19 family.</text>
</comment>
<dbReference type="GeneTree" id="ENSGT00940000156013"/>
<sequence>MGKKRVKDRASREEDEDIELTAPSCSHIRKGIDSSFMKKPSADIDWNACQGCTEHTTEPQEPTEDPPDPPAVWMCLKCGHRGCGRMSENQHALKHYETPRSDPHFLVLSMDAWVVWCYICDDEVHYSKTGQLAQLVTSIQKQAQSDPKWKTPQRKTKVEASSEKEIHVKAENKENVKRSSKENAGKSSKSSPAETNAVAVKGLSNLGNTCFFNAVIQNLSQTQLLRGVLNQLTENKSSLKITPTASSNLAPMEVHLETPGSLTLAMSHLLNEITECKKGVVTPRELFSQVCKKAARFKGFQQQDSQELLRYLLDGMRAEETKRVTTGISDNLKKSGKSIDADQSKITIKEYEKNGLPKNFVDQVFGGELTSTVMCQQCKTVSLVTEMFLDLSLPVADEAYRKKSQKKVVPKARDSSPEGRASPALDDTSDDGLSGTGSKYQQKKAKKQAKKQAKSQRRQQKQEGKPTLDGPVPGSVDESMEEDPAVPSSETKCEEGAREDTARNDQTPVASQETSVAQNGEEQQEVALTDQEVALTNQEVFAPKQEVVTSNQEMAATNQEVVAANLEMDATNQEVVAANLEMDATNQEVAATNQEVVAANLEMDATQQEVVAANLEMDATNQEVVAAKQEGVAAKQEGAVAEQEVTPADQEVAPAAPGVAPGEESVADGNCCTAMAENGAQEESKMSDNIDVDEEEEEDEEEEDEDIAEGMESLSLNDAFLDGEEEDGVGAEPGAVGGAKEYTVVNQDPALAFETLARRVGPERQECSVLSSLYHFTEVEHLTQTNSLLCVACTRRQGSQKKVYTDGLKQMLISTPPPVLTLHLKRFQQVGYSVCKVNRHVQFPQVLDLAPYCTATCKNVPEGESKVLYSLYGIVEHSGTMRSGHYTAYVKARPDSLSKNGLPASAEPLQPPRGTWYHASDSSVQPVTESKAQGSQAYLLFYERMSS</sequence>
<dbReference type="SUPFAM" id="SSF54001">
    <property type="entry name" value="Cysteine proteinases"/>
    <property type="match status" value="1"/>
</dbReference>
<keyword evidence="10" id="KW-0175">Coiled coil</keyword>
<dbReference type="PROSITE" id="PS50271">
    <property type="entry name" value="ZF_UBP"/>
    <property type="match status" value="1"/>
</dbReference>
<feature type="region of interest" description="Disordered" evidence="11">
    <location>
        <begin position="141"/>
        <end position="194"/>
    </location>
</feature>
<keyword evidence="2 9" id="KW-0645">Protease</keyword>
<dbReference type="GeneID" id="115561191"/>
<evidence type="ECO:0000256" key="10">
    <source>
        <dbReference type="SAM" id="Coils"/>
    </source>
</evidence>
<keyword evidence="4 8" id="KW-0863">Zinc-finger</keyword>
<evidence type="ECO:0000313" key="15">
    <source>
        <dbReference type="Proteomes" id="UP000694546"/>
    </source>
</evidence>
<dbReference type="InterPro" id="IPR001394">
    <property type="entry name" value="Peptidase_C19_UCH"/>
</dbReference>
<organism evidence="14 15">
    <name type="scientific">Gadus morhua</name>
    <name type="common">Atlantic cod</name>
    <dbReference type="NCBI Taxonomy" id="8049"/>
    <lineage>
        <taxon>Eukaryota</taxon>
        <taxon>Metazoa</taxon>
        <taxon>Chordata</taxon>
        <taxon>Craniata</taxon>
        <taxon>Vertebrata</taxon>
        <taxon>Euteleostomi</taxon>
        <taxon>Actinopterygii</taxon>
        <taxon>Neopterygii</taxon>
        <taxon>Teleostei</taxon>
        <taxon>Neoteleostei</taxon>
        <taxon>Acanthomorphata</taxon>
        <taxon>Zeiogadaria</taxon>
        <taxon>Gadariae</taxon>
        <taxon>Gadiformes</taxon>
        <taxon>Gadoidei</taxon>
        <taxon>Gadidae</taxon>
        <taxon>Gadus</taxon>
    </lineage>
</organism>
<evidence type="ECO:0000256" key="7">
    <source>
        <dbReference type="ARBA" id="ARBA00022833"/>
    </source>
</evidence>
<feature type="compositionally biased region" description="Polar residues" evidence="11">
    <location>
        <begin position="185"/>
        <end position="194"/>
    </location>
</feature>
<dbReference type="GO" id="GO:0004843">
    <property type="term" value="F:cysteine-type deubiquitinase activity"/>
    <property type="evidence" value="ECO:0007669"/>
    <property type="project" value="UniProtKB-UniRule"/>
</dbReference>
<protein>
    <recommendedName>
        <fullName evidence="9">Ubiquitin carboxyl-terminal hydrolase</fullName>
        <ecNumber evidence="9">3.4.19.12</ecNumber>
    </recommendedName>
</protein>
<keyword evidence="6 9" id="KW-0378">Hydrolase</keyword>
<dbReference type="Ensembl" id="ENSGMOT00000052501.1">
    <property type="protein sequence ID" value="ENSGMOP00000035310.1"/>
    <property type="gene ID" value="ENSGMOG00000002080.2"/>
</dbReference>
<dbReference type="InterPro" id="IPR013083">
    <property type="entry name" value="Znf_RING/FYVE/PHD"/>
</dbReference>
<dbReference type="OrthoDB" id="2020758at2759"/>
<feature type="coiled-coil region" evidence="10">
    <location>
        <begin position="554"/>
        <end position="630"/>
    </location>
</feature>
<dbReference type="EC" id="3.4.19.12" evidence="9"/>
<feature type="compositionally biased region" description="Basic and acidic residues" evidence="11">
    <location>
        <begin position="156"/>
        <end position="184"/>
    </location>
</feature>
<dbReference type="PANTHER" id="PTHR21646:SF12">
    <property type="entry name" value="UBIQUITIN CARBOXYL-TERMINAL HYDROLASE 16"/>
    <property type="match status" value="1"/>
</dbReference>
<dbReference type="PANTHER" id="PTHR21646">
    <property type="entry name" value="UBIQUITIN CARBOXYL-TERMINAL HYDROLASE"/>
    <property type="match status" value="1"/>
</dbReference>